<proteinExistence type="predicted"/>
<evidence type="ECO:0000313" key="2">
    <source>
        <dbReference type="EMBL" id="CAG8780192.1"/>
    </source>
</evidence>
<keyword evidence="3" id="KW-1185">Reference proteome</keyword>
<dbReference type="AlphaFoldDB" id="A0A9N9JGV2"/>
<dbReference type="EMBL" id="CAJVPV010052048">
    <property type="protein sequence ID" value="CAG8780192.1"/>
    <property type="molecule type" value="Genomic_DNA"/>
</dbReference>
<evidence type="ECO:0000256" key="1">
    <source>
        <dbReference type="SAM" id="MobiDB-lite"/>
    </source>
</evidence>
<feature type="compositionally biased region" description="Low complexity" evidence="1">
    <location>
        <begin position="7"/>
        <end position="25"/>
    </location>
</feature>
<comment type="caution">
    <text evidence="2">The sequence shown here is derived from an EMBL/GenBank/DDBJ whole genome shotgun (WGS) entry which is preliminary data.</text>
</comment>
<protein>
    <submittedName>
        <fullName evidence="2">14096_t:CDS:1</fullName>
    </submittedName>
</protein>
<reference evidence="2" key="1">
    <citation type="submission" date="2021-06" db="EMBL/GenBank/DDBJ databases">
        <authorList>
            <person name="Kallberg Y."/>
            <person name="Tangrot J."/>
            <person name="Rosling A."/>
        </authorList>
    </citation>
    <scope>NUCLEOTIDE SEQUENCE</scope>
    <source>
        <strain evidence="2">CL551</strain>
    </source>
</reference>
<dbReference type="Proteomes" id="UP000789342">
    <property type="component" value="Unassembled WGS sequence"/>
</dbReference>
<feature type="non-terminal residue" evidence="2">
    <location>
        <position position="172"/>
    </location>
</feature>
<evidence type="ECO:0000313" key="3">
    <source>
        <dbReference type="Proteomes" id="UP000789342"/>
    </source>
</evidence>
<accession>A0A9N9JGV2</accession>
<feature type="region of interest" description="Disordered" evidence="1">
    <location>
        <begin position="1"/>
        <end position="55"/>
    </location>
</feature>
<organism evidence="2 3">
    <name type="scientific">Acaulospora morrowiae</name>
    <dbReference type="NCBI Taxonomy" id="94023"/>
    <lineage>
        <taxon>Eukaryota</taxon>
        <taxon>Fungi</taxon>
        <taxon>Fungi incertae sedis</taxon>
        <taxon>Mucoromycota</taxon>
        <taxon>Glomeromycotina</taxon>
        <taxon>Glomeromycetes</taxon>
        <taxon>Diversisporales</taxon>
        <taxon>Acaulosporaceae</taxon>
        <taxon>Acaulospora</taxon>
    </lineage>
</organism>
<gene>
    <name evidence="2" type="ORF">AMORRO_LOCUS17256</name>
</gene>
<sequence>LSIQNGRNPTSRSTSNIRNSNNINRLPKVLPAKRNNSIYEETTSSKRVKHSSNDEPVIAIKDDDVSNPMDTEKTSDTRIQQEESNLSIQSSSEFDIRKEMFSNSMLVQTSPYEAEVQQAYEILSRENELEKASLLKSRDNMIERAKNLDSRKGLLKNVEEIASLMAYLARNE</sequence>
<feature type="non-terminal residue" evidence="2">
    <location>
        <position position="1"/>
    </location>
</feature>
<name>A0A9N9JGV2_9GLOM</name>